<feature type="transmembrane region" description="Helical" evidence="1">
    <location>
        <begin position="96"/>
        <end position="116"/>
    </location>
</feature>
<dbReference type="Proteomes" id="UP000604898">
    <property type="component" value="Unassembled WGS sequence"/>
</dbReference>
<proteinExistence type="predicted"/>
<comment type="caution">
    <text evidence="2">The sequence shown here is derived from an EMBL/GenBank/DDBJ whole genome shotgun (WGS) entry which is preliminary data.</text>
</comment>
<feature type="transmembrane region" description="Helical" evidence="1">
    <location>
        <begin position="154"/>
        <end position="175"/>
    </location>
</feature>
<organism evidence="2 3">
    <name type="scientific">Shewanella schlegeliana</name>
    <dbReference type="NCBI Taxonomy" id="190308"/>
    <lineage>
        <taxon>Bacteria</taxon>
        <taxon>Pseudomonadati</taxon>
        <taxon>Pseudomonadota</taxon>
        <taxon>Gammaproteobacteria</taxon>
        <taxon>Alteromonadales</taxon>
        <taxon>Shewanellaceae</taxon>
        <taxon>Shewanella</taxon>
    </lineage>
</organism>
<protein>
    <submittedName>
        <fullName evidence="2">DUF998 domain-containing protein</fullName>
    </submittedName>
</protein>
<feature type="transmembrane region" description="Helical" evidence="1">
    <location>
        <begin position="17"/>
        <end position="39"/>
    </location>
</feature>
<evidence type="ECO:0000313" key="3">
    <source>
        <dbReference type="Proteomes" id="UP000604898"/>
    </source>
</evidence>
<feature type="transmembrane region" description="Helical" evidence="1">
    <location>
        <begin position="195"/>
        <end position="216"/>
    </location>
</feature>
<reference evidence="2 3" key="1">
    <citation type="submission" date="2021-01" db="EMBL/GenBank/DDBJ databases">
        <title>Genome sequence of Shewanella schlegeliana JCM 11561.</title>
        <authorList>
            <person name="Zhang H."/>
            <person name="Li C."/>
        </authorList>
    </citation>
    <scope>NUCLEOTIDE SEQUENCE [LARGE SCALE GENOMIC DNA]</scope>
    <source>
        <strain evidence="2 3">JCM 11561</strain>
    </source>
</reference>
<feature type="transmembrane region" description="Helical" evidence="1">
    <location>
        <begin position="122"/>
        <end position="142"/>
    </location>
</feature>
<accession>A0ABS1SVH4</accession>
<keyword evidence="3" id="KW-1185">Reference proteome</keyword>
<gene>
    <name evidence="2" type="ORF">JMA39_05135</name>
</gene>
<keyword evidence="1" id="KW-1133">Transmembrane helix</keyword>
<keyword evidence="1" id="KW-0812">Transmembrane</keyword>
<dbReference type="RefSeq" id="WP_202720742.1">
    <property type="nucleotide sequence ID" value="NZ_BPEX01000001.1"/>
</dbReference>
<sequence length="238" mass="27027">MDDQIQHQSMQYDLHRLVVLSIFIGALIAAAGVSTSVWFEFQNIGLEVLNTRPDLLGDYTYTPFAFVYNISLMVAGVCIMLSMLGLYLLKLGNFSHYLSFAGAWVGLAVILMGVFPTNYLELHRIVSTCYLIGTVMMFFLCISDKFNHHSICGWPVFFFSVLGFIAASVLIFQLNWRTLDFNPCESHNYKQPYCLVAITMWLLTNIVMLWCLSFAWNIRNIAIKSYLALSQSYLAGKS</sequence>
<keyword evidence="1" id="KW-0472">Membrane</keyword>
<name>A0ABS1SVH4_9GAMM</name>
<evidence type="ECO:0000256" key="1">
    <source>
        <dbReference type="SAM" id="Phobius"/>
    </source>
</evidence>
<feature type="transmembrane region" description="Helical" evidence="1">
    <location>
        <begin position="66"/>
        <end position="89"/>
    </location>
</feature>
<dbReference type="EMBL" id="JAESVD010000002">
    <property type="protein sequence ID" value="MBL4912524.1"/>
    <property type="molecule type" value="Genomic_DNA"/>
</dbReference>
<evidence type="ECO:0000313" key="2">
    <source>
        <dbReference type="EMBL" id="MBL4912524.1"/>
    </source>
</evidence>